<dbReference type="AlphaFoldDB" id="A0A6T7CBK2"/>
<protein>
    <recommendedName>
        <fullName evidence="4">NF-kappa-B inhibitor alpha</fullName>
    </recommendedName>
    <alternativeName>
        <fullName evidence="5">I-kappa-B-alpha</fullName>
    </alternativeName>
</protein>
<dbReference type="PANTHER" id="PTHR46680">
    <property type="entry name" value="NF-KAPPA-B INHIBITOR ALPHA"/>
    <property type="match status" value="1"/>
</dbReference>
<sequence>MAQSFADQQALLRTIARREPILFAHEEKFASKIGETRMRVRQGGYAYMPLLAHPLPVGKEKQENDLAMKRLRLMPIPKRIEAAVLQNKPWCVEELYLQGCPPDEPNRMGYRPLHLAASYNYEECVKVLLHMKMDVELNSTTSNGYTPLYIASSTRAMASYKMIQEAGGEADMTKNYSGYRSILDINIRQPGAVPRRNRAPDDLARNLGRPSYFGQY</sequence>
<dbReference type="PANTHER" id="PTHR46680:SF1">
    <property type="entry name" value="NF-KAPPA-B INHIBITOR ALPHA"/>
    <property type="match status" value="1"/>
</dbReference>
<evidence type="ECO:0000256" key="2">
    <source>
        <dbReference type="ARBA" id="ARBA00023043"/>
    </source>
</evidence>
<dbReference type="SMART" id="SM00248">
    <property type="entry name" value="ANK"/>
    <property type="match status" value="2"/>
</dbReference>
<dbReference type="PROSITE" id="PS50088">
    <property type="entry name" value="ANK_REPEAT"/>
    <property type="match status" value="1"/>
</dbReference>
<evidence type="ECO:0000256" key="8">
    <source>
        <dbReference type="SAM" id="MobiDB-lite"/>
    </source>
</evidence>
<dbReference type="EMBL" id="HBGT01004385">
    <property type="protein sequence ID" value="CAD9388617.1"/>
    <property type="molecule type" value="Transcribed_RNA"/>
</dbReference>
<dbReference type="InterPro" id="IPR002110">
    <property type="entry name" value="Ankyrin_rpt"/>
</dbReference>
<feature type="region of interest" description="Disordered" evidence="8">
    <location>
        <begin position="193"/>
        <end position="216"/>
    </location>
</feature>
<evidence type="ECO:0000256" key="5">
    <source>
        <dbReference type="ARBA" id="ARBA00041987"/>
    </source>
</evidence>
<dbReference type="EMBL" id="HBGT01004386">
    <property type="protein sequence ID" value="CAD9388621.1"/>
    <property type="molecule type" value="Transcribed_RNA"/>
</dbReference>
<dbReference type="Pfam" id="PF12796">
    <property type="entry name" value="Ank_2"/>
    <property type="match status" value="1"/>
</dbReference>
<accession>A0A6T7CBK2</accession>
<evidence type="ECO:0000256" key="6">
    <source>
        <dbReference type="ARBA" id="ARBA00045368"/>
    </source>
</evidence>
<keyword evidence="2 7" id="KW-0040">ANK repeat</keyword>
<evidence type="ECO:0000256" key="4">
    <source>
        <dbReference type="ARBA" id="ARBA00041123"/>
    </source>
</evidence>
<dbReference type="InterPro" id="IPR036770">
    <property type="entry name" value="Ankyrin_rpt-contain_sf"/>
</dbReference>
<dbReference type="GO" id="GO:0051059">
    <property type="term" value="F:NF-kappaB binding"/>
    <property type="evidence" value="ECO:0007669"/>
    <property type="project" value="TreeGrafter"/>
</dbReference>
<proteinExistence type="inferred from homology"/>
<evidence type="ECO:0000313" key="10">
    <source>
        <dbReference type="EMBL" id="CAD9388621.1"/>
    </source>
</evidence>
<dbReference type="SUPFAM" id="SSF48403">
    <property type="entry name" value="Ankyrin repeat"/>
    <property type="match status" value="1"/>
</dbReference>
<organism evidence="9">
    <name type="scientific">Florenciella parvula</name>
    <dbReference type="NCBI Taxonomy" id="236787"/>
    <lineage>
        <taxon>Eukaryota</taxon>
        <taxon>Sar</taxon>
        <taxon>Stramenopiles</taxon>
        <taxon>Ochrophyta</taxon>
        <taxon>Dictyochophyceae</taxon>
        <taxon>Florenciellales</taxon>
        <taxon>Florenciella</taxon>
    </lineage>
</organism>
<comment type="similarity">
    <text evidence="3">Belongs to the NF-kappa-B inhibitor family.</text>
</comment>
<evidence type="ECO:0000256" key="7">
    <source>
        <dbReference type="PROSITE-ProRule" id="PRU00023"/>
    </source>
</evidence>
<evidence type="ECO:0000313" key="9">
    <source>
        <dbReference type="EMBL" id="CAD9388617.1"/>
    </source>
</evidence>
<evidence type="ECO:0000256" key="1">
    <source>
        <dbReference type="ARBA" id="ARBA00022737"/>
    </source>
</evidence>
<dbReference type="GO" id="GO:0071356">
    <property type="term" value="P:cellular response to tumor necrosis factor"/>
    <property type="evidence" value="ECO:0007669"/>
    <property type="project" value="TreeGrafter"/>
</dbReference>
<comment type="function">
    <text evidence="6">Inhibits the activity of dimeric NF-kappa-B/REL complexes by trapping REL (RELA/p65 and NFKB1/p50) dimers in the cytoplasm by masking their nuclear localization signals. On cellular stimulation by immune and pro-inflammatory responses, becomes phosphorylated promoting ubiquitination and degradation, enabling the dimeric RELA to translocate to the nucleus and activate transcription.</text>
</comment>
<feature type="repeat" description="ANK" evidence="7">
    <location>
        <begin position="108"/>
        <end position="140"/>
    </location>
</feature>
<dbReference type="PROSITE" id="PS50297">
    <property type="entry name" value="ANK_REP_REGION"/>
    <property type="match status" value="1"/>
</dbReference>
<dbReference type="GO" id="GO:0034142">
    <property type="term" value="P:toll-like receptor 4 signaling pathway"/>
    <property type="evidence" value="ECO:0007669"/>
    <property type="project" value="TreeGrafter"/>
</dbReference>
<dbReference type="InterPro" id="IPR051070">
    <property type="entry name" value="NF-kappa-B_inhibitor"/>
</dbReference>
<name>A0A6T7CBK2_9STRA</name>
<dbReference type="GO" id="GO:0005829">
    <property type="term" value="C:cytosol"/>
    <property type="evidence" value="ECO:0007669"/>
    <property type="project" value="TreeGrafter"/>
</dbReference>
<dbReference type="Gene3D" id="1.25.40.20">
    <property type="entry name" value="Ankyrin repeat-containing domain"/>
    <property type="match status" value="1"/>
</dbReference>
<reference evidence="9" key="1">
    <citation type="submission" date="2021-01" db="EMBL/GenBank/DDBJ databases">
        <authorList>
            <person name="Corre E."/>
            <person name="Pelletier E."/>
            <person name="Niang G."/>
            <person name="Scheremetjew M."/>
            <person name="Finn R."/>
            <person name="Kale V."/>
            <person name="Holt S."/>
            <person name="Cochrane G."/>
            <person name="Meng A."/>
            <person name="Brown T."/>
            <person name="Cohen L."/>
        </authorList>
    </citation>
    <scope>NUCLEOTIDE SEQUENCE</scope>
    <source>
        <strain evidence="9">RCC1693</strain>
    </source>
</reference>
<gene>
    <name evidence="9" type="ORF">FPAR1323_LOCUS2420</name>
    <name evidence="10" type="ORF">FPAR1323_LOCUS2421</name>
</gene>
<evidence type="ECO:0000256" key="3">
    <source>
        <dbReference type="ARBA" id="ARBA00038439"/>
    </source>
</evidence>
<keyword evidence="1" id="KW-0677">Repeat</keyword>